<dbReference type="SUPFAM" id="SSF49265">
    <property type="entry name" value="Fibronectin type III"/>
    <property type="match status" value="1"/>
</dbReference>
<dbReference type="Gene3D" id="2.60.40.10">
    <property type="entry name" value="Immunoglobulins"/>
    <property type="match status" value="2"/>
</dbReference>
<evidence type="ECO:0000313" key="2">
    <source>
        <dbReference type="EMBL" id="PIK48420.1"/>
    </source>
</evidence>
<sequence length="258" mass="28563">MGTTEAYVTTSVTVLIALTVTEGRARAVGEDVRKAGVDFTAKTLFQRCLMLLQFTVVEEGIQVSWNLWRPGYDYGTGPVDSYRVNFGLTNISTEQQERTHEDTINNYLTLTGLDIAGYYSINVSVIKIIQRQRAVGQSSPSAVVCMSTAPPTNVTAEPTRAEEISFTVSWEDICPSTEFTYDVYYRPATGDGSDSVQTVQSERSVTITNGLLQCTEYLVSVRRNAEGSSRDRSAEATVLTDSEGFFLNFTHVYNTKLF</sequence>
<keyword evidence="3" id="KW-1185">Reference proteome</keyword>
<feature type="domain" description="Fibronectin type-III" evidence="1">
    <location>
        <begin position="150"/>
        <end position="243"/>
    </location>
</feature>
<evidence type="ECO:0000259" key="1">
    <source>
        <dbReference type="PROSITE" id="PS50853"/>
    </source>
</evidence>
<gene>
    <name evidence="2" type="ORF">BSL78_14721</name>
</gene>
<name>A0A2G8KKC9_STIJA</name>
<dbReference type="PANTHER" id="PTHR26391:SF18">
    <property type="entry name" value="PROTEIN KINASE RECEPTOR TIE-1, PUTATIVE-RELATED"/>
    <property type="match status" value="1"/>
</dbReference>
<dbReference type="InterPro" id="IPR013783">
    <property type="entry name" value="Ig-like_fold"/>
</dbReference>
<dbReference type="Pfam" id="PF00041">
    <property type="entry name" value="fn3"/>
    <property type="match status" value="1"/>
</dbReference>
<proteinExistence type="predicted"/>
<evidence type="ECO:0000313" key="3">
    <source>
        <dbReference type="Proteomes" id="UP000230750"/>
    </source>
</evidence>
<reference evidence="2 3" key="1">
    <citation type="journal article" date="2017" name="PLoS Biol.">
        <title>The sea cucumber genome provides insights into morphological evolution and visceral regeneration.</title>
        <authorList>
            <person name="Zhang X."/>
            <person name="Sun L."/>
            <person name="Yuan J."/>
            <person name="Sun Y."/>
            <person name="Gao Y."/>
            <person name="Zhang L."/>
            <person name="Li S."/>
            <person name="Dai H."/>
            <person name="Hamel J.F."/>
            <person name="Liu C."/>
            <person name="Yu Y."/>
            <person name="Liu S."/>
            <person name="Lin W."/>
            <person name="Guo K."/>
            <person name="Jin S."/>
            <person name="Xu P."/>
            <person name="Storey K.B."/>
            <person name="Huan P."/>
            <person name="Zhang T."/>
            <person name="Zhou Y."/>
            <person name="Zhang J."/>
            <person name="Lin C."/>
            <person name="Li X."/>
            <person name="Xing L."/>
            <person name="Huo D."/>
            <person name="Sun M."/>
            <person name="Wang L."/>
            <person name="Mercier A."/>
            <person name="Li F."/>
            <person name="Yang H."/>
            <person name="Xiang J."/>
        </authorList>
    </citation>
    <scope>NUCLEOTIDE SEQUENCE [LARGE SCALE GENOMIC DNA]</scope>
    <source>
        <strain evidence="2">Shaxun</strain>
        <tissue evidence="2">Muscle</tissue>
    </source>
</reference>
<dbReference type="CDD" id="cd00063">
    <property type="entry name" value="FN3"/>
    <property type="match status" value="1"/>
</dbReference>
<dbReference type="PROSITE" id="PS50853">
    <property type="entry name" value="FN3"/>
    <property type="match status" value="1"/>
</dbReference>
<comment type="caution">
    <text evidence="2">The sequence shown here is derived from an EMBL/GenBank/DDBJ whole genome shotgun (WGS) entry which is preliminary data.</text>
</comment>
<organism evidence="2 3">
    <name type="scientific">Stichopus japonicus</name>
    <name type="common">Sea cucumber</name>
    <dbReference type="NCBI Taxonomy" id="307972"/>
    <lineage>
        <taxon>Eukaryota</taxon>
        <taxon>Metazoa</taxon>
        <taxon>Echinodermata</taxon>
        <taxon>Eleutherozoa</taxon>
        <taxon>Echinozoa</taxon>
        <taxon>Holothuroidea</taxon>
        <taxon>Aspidochirotacea</taxon>
        <taxon>Aspidochirotida</taxon>
        <taxon>Stichopodidae</taxon>
        <taxon>Apostichopus</taxon>
    </lineage>
</organism>
<dbReference type="Proteomes" id="UP000230750">
    <property type="component" value="Unassembled WGS sequence"/>
</dbReference>
<accession>A0A2G8KKC9</accession>
<protein>
    <recommendedName>
        <fullName evidence="1">Fibronectin type-III domain-containing protein</fullName>
    </recommendedName>
</protein>
<dbReference type="PANTHER" id="PTHR26391">
    <property type="entry name" value="INACTIVE TYROSINE-PROTEIN KINASE 7"/>
    <property type="match status" value="1"/>
</dbReference>
<dbReference type="AlphaFoldDB" id="A0A2G8KKC9"/>
<dbReference type="InterPro" id="IPR003961">
    <property type="entry name" value="FN3_dom"/>
</dbReference>
<dbReference type="InterPro" id="IPR036116">
    <property type="entry name" value="FN3_sf"/>
</dbReference>
<dbReference type="EMBL" id="MRZV01000523">
    <property type="protein sequence ID" value="PIK48420.1"/>
    <property type="molecule type" value="Genomic_DNA"/>
</dbReference>